<dbReference type="GO" id="GO:0002098">
    <property type="term" value="P:tRNA wobble uridine modification"/>
    <property type="evidence" value="ECO:0007669"/>
    <property type="project" value="InterPro"/>
</dbReference>
<evidence type="ECO:0000256" key="1">
    <source>
        <dbReference type="ARBA" id="ARBA00023266"/>
    </source>
</evidence>
<dbReference type="Proteomes" id="UP000184526">
    <property type="component" value="Unassembled WGS sequence"/>
</dbReference>
<dbReference type="InterPro" id="IPR017582">
    <property type="entry name" value="SelU"/>
</dbReference>
<dbReference type="RefSeq" id="WP_072830083.1">
    <property type="nucleotide sequence ID" value="NZ_FQXP01000003.1"/>
</dbReference>
<evidence type="ECO:0000259" key="2">
    <source>
        <dbReference type="PROSITE" id="PS50206"/>
    </source>
</evidence>
<dbReference type="STRING" id="1121306.SAMN02745196_00702"/>
<name>A0A1M5TSX2_9CLOT</name>
<dbReference type="AlphaFoldDB" id="A0A1M5TSX2"/>
<dbReference type="PANTHER" id="PTHR30401">
    <property type="entry name" value="TRNA 2-SELENOURIDINE SYNTHASE"/>
    <property type="match status" value="1"/>
</dbReference>
<dbReference type="GO" id="GO:0043828">
    <property type="term" value="F:tRNA 2-selenouridine synthase activity"/>
    <property type="evidence" value="ECO:0007669"/>
    <property type="project" value="InterPro"/>
</dbReference>
<dbReference type="SUPFAM" id="SSF52821">
    <property type="entry name" value="Rhodanese/Cell cycle control phosphatase"/>
    <property type="match status" value="1"/>
</dbReference>
<dbReference type="PANTHER" id="PTHR30401:SF0">
    <property type="entry name" value="TRNA 2-SELENOURIDINE SYNTHASE"/>
    <property type="match status" value="1"/>
</dbReference>
<evidence type="ECO:0000313" key="4">
    <source>
        <dbReference type="Proteomes" id="UP000184526"/>
    </source>
</evidence>
<organism evidence="3 4">
    <name type="scientific">Clostridium collagenovorans DSM 3089</name>
    <dbReference type="NCBI Taxonomy" id="1121306"/>
    <lineage>
        <taxon>Bacteria</taxon>
        <taxon>Bacillati</taxon>
        <taxon>Bacillota</taxon>
        <taxon>Clostridia</taxon>
        <taxon>Eubacteriales</taxon>
        <taxon>Clostridiaceae</taxon>
        <taxon>Clostridium</taxon>
    </lineage>
</organism>
<dbReference type="InterPro" id="IPR027417">
    <property type="entry name" value="P-loop_NTPase"/>
</dbReference>
<dbReference type="Gene3D" id="3.40.50.300">
    <property type="entry name" value="P-loop containing nucleotide triphosphate hydrolases"/>
    <property type="match status" value="1"/>
</dbReference>
<dbReference type="OrthoDB" id="9808735at2"/>
<dbReference type="NCBIfam" id="NF008752">
    <property type="entry name" value="PRK11784.1-4"/>
    <property type="match status" value="1"/>
</dbReference>
<keyword evidence="1" id="KW-0711">Selenium</keyword>
<dbReference type="Pfam" id="PF00581">
    <property type="entry name" value="Rhodanese"/>
    <property type="match status" value="1"/>
</dbReference>
<dbReference type="NCBIfam" id="TIGR03167">
    <property type="entry name" value="tRNA_sel_U_synt"/>
    <property type="match status" value="1"/>
</dbReference>
<dbReference type="InterPro" id="IPR058840">
    <property type="entry name" value="AAA_SelU"/>
</dbReference>
<reference evidence="3 4" key="1">
    <citation type="submission" date="2016-11" db="EMBL/GenBank/DDBJ databases">
        <authorList>
            <person name="Jaros S."/>
            <person name="Januszkiewicz K."/>
            <person name="Wedrychowicz H."/>
        </authorList>
    </citation>
    <scope>NUCLEOTIDE SEQUENCE [LARGE SCALE GENOMIC DNA]</scope>
    <source>
        <strain evidence="3 4">DSM 3089</strain>
    </source>
</reference>
<sequence>MYLPLEYKDLDGNYVLVDVRTPEEFEASTIEGAINIPILDNEERKVVGTLYKEDVEKSKKLAIQIGSKKLPELYDKALELEAKYDRIIFFCARGGMRSGVLNSTLSSMGIRCRKLLGGYKSYRKYIMDELPKLNEDLTYIVLHGNTGVGKTEILKKLEADGYPVLDLEGCANHRGSLLGSVGLGSCLTQKAFDSNVYNKLSKIKSNYVFVEAESRRIGNVFIPEYIHKKMKEGLHIFVGASIDFRCDLIVNEYTKNKSSKEDIIFALDKLNKYISKDTIEEYKKLVEEEDYFTVTKELMIKYYDPMYTHTSDKYKYGLKVEVDNIENTAKEIENWFETR</sequence>
<dbReference type="NCBIfam" id="NF008750">
    <property type="entry name" value="PRK11784.1-2"/>
    <property type="match status" value="1"/>
</dbReference>
<proteinExistence type="predicted"/>
<feature type="domain" description="Rhodanese" evidence="2">
    <location>
        <begin position="10"/>
        <end position="131"/>
    </location>
</feature>
<evidence type="ECO:0000313" key="3">
    <source>
        <dbReference type="EMBL" id="SHH53768.1"/>
    </source>
</evidence>
<dbReference type="SUPFAM" id="SSF52540">
    <property type="entry name" value="P-loop containing nucleoside triphosphate hydrolases"/>
    <property type="match status" value="1"/>
</dbReference>
<gene>
    <name evidence="3" type="ORF">SAMN02745196_00702</name>
</gene>
<dbReference type="SMART" id="SM00450">
    <property type="entry name" value="RHOD"/>
    <property type="match status" value="1"/>
</dbReference>
<protein>
    <submittedName>
        <fullName evidence="3">tRNA 2-selenouridine synthase</fullName>
    </submittedName>
</protein>
<dbReference type="EMBL" id="FQXP01000003">
    <property type="protein sequence ID" value="SHH53768.1"/>
    <property type="molecule type" value="Genomic_DNA"/>
</dbReference>
<dbReference type="Gene3D" id="3.40.250.10">
    <property type="entry name" value="Rhodanese-like domain"/>
    <property type="match status" value="1"/>
</dbReference>
<accession>A0A1M5TSX2</accession>
<dbReference type="InterPro" id="IPR001763">
    <property type="entry name" value="Rhodanese-like_dom"/>
</dbReference>
<dbReference type="InterPro" id="IPR036873">
    <property type="entry name" value="Rhodanese-like_dom_sf"/>
</dbReference>
<keyword evidence="4" id="KW-1185">Reference proteome</keyword>
<dbReference type="PROSITE" id="PS50206">
    <property type="entry name" value="RHODANESE_3"/>
    <property type="match status" value="1"/>
</dbReference>
<dbReference type="Pfam" id="PF26341">
    <property type="entry name" value="AAA_SelU"/>
    <property type="match status" value="1"/>
</dbReference>